<dbReference type="RefSeq" id="XP_018259201.1">
    <property type="nucleotide sequence ID" value="XM_018411389.1"/>
</dbReference>
<name>A0A1A5ZU70_9TREE</name>
<evidence type="ECO:0000313" key="2">
    <source>
        <dbReference type="EMBL" id="WWC64006.1"/>
    </source>
</evidence>
<organism evidence="1">
    <name type="scientific">Kwoniella dejecticola CBS 10117</name>
    <dbReference type="NCBI Taxonomy" id="1296121"/>
    <lineage>
        <taxon>Eukaryota</taxon>
        <taxon>Fungi</taxon>
        <taxon>Dikarya</taxon>
        <taxon>Basidiomycota</taxon>
        <taxon>Agaricomycotina</taxon>
        <taxon>Tremellomycetes</taxon>
        <taxon>Tremellales</taxon>
        <taxon>Cryptococcaceae</taxon>
        <taxon>Kwoniella</taxon>
    </lineage>
</organism>
<dbReference type="KEGG" id="kdj:28971828"/>
<reference evidence="2" key="2">
    <citation type="submission" date="2013-07" db="EMBL/GenBank/DDBJ databases">
        <authorList>
            <consortium name="The Broad Institute Genome Sequencing Platform"/>
            <person name="Cuomo C."/>
            <person name="Litvintseva A."/>
            <person name="Chen Y."/>
            <person name="Heitman J."/>
            <person name="Sun S."/>
            <person name="Springer D."/>
            <person name="Dromer F."/>
            <person name="Young S.K."/>
            <person name="Zeng Q."/>
            <person name="Gargeya S."/>
            <person name="Fitzgerald M."/>
            <person name="Abouelleil A."/>
            <person name="Alvarado L."/>
            <person name="Berlin A.M."/>
            <person name="Chapman S.B."/>
            <person name="Dewar J."/>
            <person name="Goldberg J."/>
            <person name="Griggs A."/>
            <person name="Gujja S."/>
            <person name="Hansen M."/>
            <person name="Howarth C."/>
            <person name="Imamovic A."/>
            <person name="Larimer J."/>
            <person name="McCowan C."/>
            <person name="Murphy C."/>
            <person name="Pearson M."/>
            <person name="Priest M."/>
            <person name="Roberts A."/>
            <person name="Saif S."/>
            <person name="Shea T."/>
            <person name="Sykes S."/>
            <person name="Wortman J."/>
            <person name="Nusbaum C."/>
            <person name="Birren B."/>
        </authorList>
    </citation>
    <scope>NUCLEOTIDE SEQUENCE</scope>
    <source>
        <strain evidence="2">CBS 10117</strain>
    </source>
</reference>
<dbReference type="Proteomes" id="UP000078595">
    <property type="component" value="Chromosome 8"/>
</dbReference>
<dbReference type="GeneID" id="28971828"/>
<reference evidence="2" key="3">
    <citation type="submission" date="2024-02" db="EMBL/GenBank/DDBJ databases">
        <title>Comparative genomics of Cryptococcus and Kwoniella reveals pathogenesis evolution and contrasting modes of karyotype evolution via chromosome fusion or intercentromeric recombination.</title>
        <authorList>
            <person name="Coelho M.A."/>
            <person name="David-Palma M."/>
            <person name="Shea T."/>
            <person name="Bowers K."/>
            <person name="McGinley-Smith S."/>
            <person name="Mohammad A.W."/>
            <person name="Gnirke A."/>
            <person name="Yurkov A.M."/>
            <person name="Nowrousian M."/>
            <person name="Sun S."/>
            <person name="Cuomo C.A."/>
            <person name="Heitman J."/>
        </authorList>
    </citation>
    <scope>NUCLEOTIDE SEQUENCE</scope>
    <source>
        <strain evidence="2">CBS 10117</strain>
    </source>
</reference>
<gene>
    <name evidence="1" type="ORF">I303_08129</name>
    <name evidence="2" type="ORF">I303_106612</name>
</gene>
<sequence>MLELKKDFENTASENAQLERSHYQSLPDSSIEHFKNEFADHHLYSRDNNFSFINYRGEHMASTDDEVASARATAQKAWNEWKGQMIQSLHMSGKQNTNPEGGFNSSVARGVALLPSHFMPDLRSENISKWSHENNENMHILRRRIVRLQNERFASAATEDTAGPASDELDQTRLRLDSRALQRYFLDYITDHGLVKQPERSTWAILVDTALSTMRGNGAA</sequence>
<evidence type="ECO:0000313" key="3">
    <source>
        <dbReference type="Proteomes" id="UP000078595"/>
    </source>
</evidence>
<proteinExistence type="predicted"/>
<reference evidence="1" key="1">
    <citation type="submission" date="2013-07" db="EMBL/GenBank/DDBJ databases">
        <title>The Genome Sequence of Cryptococcus dejecticola CBS10117.</title>
        <authorList>
            <consortium name="The Broad Institute Genome Sequencing Platform"/>
            <person name="Cuomo C."/>
            <person name="Litvintseva A."/>
            <person name="Chen Y."/>
            <person name="Heitman J."/>
            <person name="Sun S."/>
            <person name="Springer D."/>
            <person name="Dromer F."/>
            <person name="Young S.K."/>
            <person name="Zeng Q."/>
            <person name="Gargeya S."/>
            <person name="Fitzgerald M."/>
            <person name="Abouelleil A."/>
            <person name="Alvarado L."/>
            <person name="Berlin A.M."/>
            <person name="Chapman S.B."/>
            <person name="Dewar J."/>
            <person name="Goldberg J."/>
            <person name="Griggs A."/>
            <person name="Gujja S."/>
            <person name="Hansen M."/>
            <person name="Howarth C."/>
            <person name="Imamovic A."/>
            <person name="Larimer J."/>
            <person name="McCowan C."/>
            <person name="Murphy C."/>
            <person name="Pearson M."/>
            <person name="Priest M."/>
            <person name="Roberts A."/>
            <person name="Saif S."/>
            <person name="Shea T."/>
            <person name="Sykes S."/>
            <person name="Wortman J."/>
            <person name="Nusbaum C."/>
            <person name="Birren B."/>
        </authorList>
    </citation>
    <scope>NUCLEOTIDE SEQUENCE [LARGE SCALE GENOMIC DNA]</scope>
    <source>
        <strain evidence="1">CBS 10117</strain>
    </source>
</reference>
<protein>
    <submittedName>
        <fullName evidence="1">Uncharacterized protein</fullName>
    </submittedName>
</protein>
<dbReference type="AlphaFoldDB" id="A0A1A5ZU70"/>
<dbReference type="VEuPathDB" id="FungiDB:I303_08129"/>
<accession>A0A1A5ZU70</accession>
<evidence type="ECO:0000313" key="1">
    <source>
        <dbReference type="EMBL" id="OBR81359.1"/>
    </source>
</evidence>
<keyword evidence="3" id="KW-1185">Reference proteome</keyword>
<dbReference type="EMBL" id="KI894037">
    <property type="protein sequence ID" value="OBR81359.1"/>
    <property type="molecule type" value="Genomic_DNA"/>
</dbReference>
<dbReference type="EMBL" id="CP144537">
    <property type="protein sequence ID" value="WWC64006.1"/>
    <property type="molecule type" value="Genomic_DNA"/>
</dbReference>